<dbReference type="InterPro" id="IPR004603">
    <property type="entry name" value="DNA_mismatch_endonuc_vsr"/>
</dbReference>
<evidence type="ECO:0000256" key="3">
    <source>
        <dbReference type="ARBA" id="ARBA00022763"/>
    </source>
</evidence>
<dbReference type="CDD" id="cd00221">
    <property type="entry name" value="Vsr"/>
    <property type="match status" value="1"/>
</dbReference>
<evidence type="ECO:0000256" key="1">
    <source>
        <dbReference type="ARBA" id="ARBA00022722"/>
    </source>
</evidence>
<keyword evidence="1 6" id="KW-0540">Nuclease</keyword>
<dbReference type="OrthoDB" id="9801520at2"/>
<dbReference type="REBASE" id="18281">
    <property type="entry name" value="V.GloSZORF298P"/>
</dbReference>
<dbReference type="GO" id="GO:0004519">
    <property type="term" value="F:endonuclease activity"/>
    <property type="evidence" value="ECO:0007669"/>
    <property type="project" value="UniProtKB-KW"/>
</dbReference>
<dbReference type="STRING" id="398767.Glov_0295"/>
<evidence type="ECO:0000313" key="7">
    <source>
        <dbReference type="EMBL" id="ACD94024.1"/>
    </source>
</evidence>
<accession>B3EB40</accession>
<dbReference type="KEGG" id="glo:Glov_0295"/>
<organism evidence="7 8">
    <name type="scientific">Trichlorobacter lovleyi (strain ATCC BAA-1151 / DSM 17278 / SZ)</name>
    <name type="common">Geobacter lovleyi</name>
    <dbReference type="NCBI Taxonomy" id="398767"/>
    <lineage>
        <taxon>Bacteria</taxon>
        <taxon>Pseudomonadati</taxon>
        <taxon>Thermodesulfobacteriota</taxon>
        <taxon>Desulfuromonadia</taxon>
        <taxon>Geobacterales</taxon>
        <taxon>Geobacteraceae</taxon>
        <taxon>Trichlorobacter</taxon>
    </lineage>
</organism>
<dbReference type="SUPFAM" id="SSF52980">
    <property type="entry name" value="Restriction endonuclease-like"/>
    <property type="match status" value="1"/>
</dbReference>
<evidence type="ECO:0000256" key="2">
    <source>
        <dbReference type="ARBA" id="ARBA00022759"/>
    </source>
</evidence>
<proteinExistence type="inferred from homology"/>
<evidence type="ECO:0000313" key="8">
    <source>
        <dbReference type="Proteomes" id="UP000002420"/>
    </source>
</evidence>
<sequence length="154" mass="18066">MTDIVDKETRSRMMSGIRGKNTKPEFHIRSLLHRNGFRFRLHTKDLPGKPDIVFPRYRAVIFINGCFWHGHDCHLFKLPGTRTDFWKTKIARNKENDSRAMGLLAESDWRVATVWECALRGKFRMNDTVITERLAGWIRSAEIKLELRGIQPEV</sequence>
<dbReference type="NCBIfam" id="TIGR00632">
    <property type="entry name" value="vsr"/>
    <property type="match status" value="1"/>
</dbReference>
<evidence type="ECO:0000256" key="4">
    <source>
        <dbReference type="ARBA" id="ARBA00022801"/>
    </source>
</evidence>
<dbReference type="GO" id="GO:0016787">
    <property type="term" value="F:hydrolase activity"/>
    <property type="evidence" value="ECO:0007669"/>
    <property type="project" value="UniProtKB-KW"/>
</dbReference>
<dbReference type="Pfam" id="PF03852">
    <property type="entry name" value="Vsr"/>
    <property type="match status" value="1"/>
</dbReference>
<evidence type="ECO:0000256" key="6">
    <source>
        <dbReference type="PIRNR" id="PIRNR018267"/>
    </source>
</evidence>
<dbReference type="AlphaFoldDB" id="B3EB40"/>
<comment type="similarity">
    <text evidence="6">Belongs to the vsr family.</text>
</comment>
<dbReference type="EC" id="3.1.-.-" evidence="6"/>
<comment type="function">
    <text evidence="6">May nick specific sequences that contain T:G mispairs resulting from m5C-deamination.</text>
</comment>
<dbReference type="Gene3D" id="3.40.960.10">
    <property type="entry name" value="VSR Endonuclease"/>
    <property type="match status" value="1"/>
</dbReference>
<keyword evidence="2 6" id="KW-0255">Endonuclease</keyword>
<dbReference type="GO" id="GO:0006298">
    <property type="term" value="P:mismatch repair"/>
    <property type="evidence" value="ECO:0007669"/>
    <property type="project" value="UniProtKB-UniRule"/>
</dbReference>
<evidence type="ECO:0000256" key="5">
    <source>
        <dbReference type="ARBA" id="ARBA00023204"/>
    </source>
</evidence>
<keyword evidence="8" id="KW-1185">Reference proteome</keyword>
<protein>
    <recommendedName>
        <fullName evidence="6">Very short patch repair endonuclease</fullName>
        <ecNumber evidence="6">3.1.-.-</ecNumber>
    </recommendedName>
</protein>
<keyword evidence="4 6" id="KW-0378">Hydrolase</keyword>
<dbReference type="InterPro" id="IPR011335">
    <property type="entry name" value="Restrct_endonuc-II-like"/>
</dbReference>
<dbReference type="PIRSF" id="PIRSF018267">
    <property type="entry name" value="VSR_endonuc"/>
    <property type="match status" value="1"/>
</dbReference>
<dbReference type="RefSeq" id="WP_012468381.1">
    <property type="nucleotide sequence ID" value="NC_010814.1"/>
</dbReference>
<name>B3EB40_TRIL1</name>
<keyword evidence="5 6" id="KW-0234">DNA repair</keyword>
<gene>
    <name evidence="7" type="ordered locus">Glov_0295</name>
</gene>
<reference evidence="7 8" key="1">
    <citation type="submission" date="2008-05" db="EMBL/GenBank/DDBJ databases">
        <title>Complete sequence of chromosome of Geobacter lovleyi SZ.</title>
        <authorList>
            <consortium name="US DOE Joint Genome Institute"/>
            <person name="Lucas S."/>
            <person name="Copeland A."/>
            <person name="Lapidus A."/>
            <person name="Glavina del Rio T."/>
            <person name="Dalin E."/>
            <person name="Tice H."/>
            <person name="Bruce D."/>
            <person name="Goodwin L."/>
            <person name="Pitluck S."/>
            <person name="Chertkov O."/>
            <person name="Meincke L."/>
            <person name="Brettin T."/>
            <person name="Detter J.C."/>
            <person name="Han C."/>
            <person name="Tapia R."/>
            <person name="Kuske C.R."/>
            <person name="Schmutz J."/>
            <person name="Larimer F."/>
            <person name="Land M."/>
            <person name="Hauser L."/>
            <person name="Kyrpides N."/>
            <person name="Mikhailova N."/>
            <person name="Sung Y."/>
            <person name="Fletcher K.E."/>
            <person name="Ritalahti K.M."/>
            <person name="Loeffler F.E."/>
            <person name="Richardson P."/>
        </authorList>
    </citation>
    <scope>NUCLEOTIDE SEQUENCE [LARGE SCALE GENOMIC DNA]</scope>
    <source>
        <strain evidence="8">ATCC BAA-1151 / DSM 17278 / SZ</strain>
    </source>
</reference>
<dbReference type="EMBL" id="CP001089">
    <property type="protein sequence ID" value="ACD94024.1"/>
    <property type="molecule type" value="Genomic_DNA"/>
</dbReference>
<keyword evidence="3 6" id="KW-0227">DNA damage</keyword>
<dbReference type="Proteomes" id="UP000002420">
    <property type="component" value="Chromosome"/>
</dbReference>
<dbReference type="HOGENOM" id="CLU_111913_1_1_7"/>
<dbReference type="eggNOG" id="COG3727">
    <property type="taxonomic scope" value="Bacteria"/>
</dbReference>